<sequence>MMSALSEYCPNGIDIYYENVGGQTLETVLNHCNQFSRIVVCGMISQYNLPFNEKYGVKNLEIIFLRSITMQGFIVSQYLGTDIQNEFEKDFTEWIKAGKIVYREKVIDGIENIAEGFVNLFDGRNIGRTIVKVSDY</sequence>
<evidence type="ECO:0000259" key="1">
    <source>
        <dbReference type="Pfam" id="PF00107"/>
    </source>
</evidence>
<dbReference type="AlphaFoldDB" id="A0A2N1N4W9"/>
<dbReference type="InterPro" id="IPR036291">
    <property type="entry name" value="NAD(P)-bd_dom_sf"/>
</dbReference>
<dbReference type="GO" id="GO:0016628">
    <property type="term" value="F:oxidoreductase activity, acting on the CH-CH group of donors, NAD or NADP as acceptor"/>
    <property type="evidence" value="ECO:0007669"/>
    <property type="project" value="InterPro"/>
</dbReference>
<dbReference type="InterPro" id="IPR013149">
    <property type="entry name" value="ADH-like_C"/>
</dbReference>
<reference evidence="2 3" key="2">
    <citation type="submission" date="2017-10" db="EMBL/GenBank/DDBJ databases">
        <title>Extensive intraspecific genome diversity in a model arbuscular mycorrhizal fungus.</title>
        <authorList>
            <person name="Chen E.C.H."/>
            <person name="Morin E."/>
            <person name="Baudet D."/>
            <person name="Noel J."/>
            <person name="Ndikumana S."/>
            <person name="Charron P."/>
            <person name="St-Onge C."/>
            <person name="Giorgi J."/>
            <person name="Grigoriev I.V."/>
            <person name="Roux C."/>
            <person name="Martin F.M."/>
            <person name="Corradi N."/>
        </authorList>
    </citation>
    <scope>NUCLEOTIDE SEQUENCE [LARGE SCALE GENOMIC DNA]</scope>
    <source>
        <strain evidence="2 3">C2</strain>
    </source>
</reference>
<dbReference type="PANTHER" id="PTHR43205:SF7">
    <property type="entry name" value="PROSTAGLANDIN REDUCTASE 1"/>
    <property type="match status" value="1"/>
</dbReference>
<evidence type="ECO:0000313" key="2">
    <source>
        <dbReference type="EMBL" id="PKK68890.1"/>
    </source>
</evidence>
<evidence type="ECO:0000313" key="3">
    <source>
        <dbReference type="Proteomes" id="UP000233469"/>
    </source>
</evidence>
<dbReference type="EMBL" id="LLXL01000791">
    <property type="protein sequence ID" value="PKK68890.1"/>
    <property type="molecule type" value="Genomic_DNA"/>
</dbReference>
<accession>A0A2N1N4W9</accession>
<dbReference type="InterPro" id="IPR045010">
    <property type="entry name" value="MDR_fam"/>
</dbReference>
<dbReference type="Pfam" id="PF00107">
    <property type="entry name" value="ADH_zinc_N"/>
    <property type="match status" value="1"/>
</dbReference>
<comment type="caution">
    <text evidence="2">The sequence shown here is derived from an EMBL/GenBank/DDBJ whole genome shotgun (WGS) entry which is preliminary data.</text>
</comment>
<gene>
    <name evidence="2" type="ORF">RhiirC2_867024</name>
</gene>
<dbReference type="VEuPathDB" id="FungiDB:RhiirA1_245485"/>
<dbReference type="SUPFAM" id="SSF51735">
    <property type="entry name" value="NAD(P)-binding Rossmann-fold domains"/>
    <property type="match status" value="1"/>
</dbReference>
<dbReference type="PANTHER" id="PTHR43205">
    <property type="entry name" value="PROSTAGLANDIN REDUCTASE"/>
    <property type="match status" value="1"/>
</dbReference>
<proteinExistence type="predicted"/>
<organism evidence="2 3">
    <name type="scientific">Rhizophagus irregularis</name>
    <dbReference type="NCBI Taxonomy" id="588596"/>
    <lineage>
        <taxon>Eukaryota</taxon>
        <taxon>Fungi</taxon>
        <taxon>Fungi incertae sedis</taxon>
        <taxon>Mucoromycota</taxon>
        <taxon>Glomeromycotina</taxon>
        <taxon>Glomeromycetes</taxon>
        <taxon>Glomerales</taxon>
        <taxon>Glomeraceae</taxon>
        <taxon>Rhizophagus</taxon>
    </lineage>
</organism>
<reference evidence="2 3" key="1">
    <citation type="submission" date="2016-04" db="EMBL/GenBank/DDBJ databases">
        <title>Genome analyses suggest a sexual origin of heterokaryosis in a supposedly ancient asexual fungus.</title>
        <authorList>
            <person name="Ropars J."/>
            <person name="Sedzielewska K."/>
            <person name="Noel J."/>
            <person name="Charron P."/>
            <person name="Farinelli L."/>
            <person name="Marton T."/>
            <person name="Kruger M."/>
            <person name="Pelin A."/>
            <person name="Brachmann A."/>
            <person name="Corradi N."/>
        </authorList>
    </citation>
    <scope>NUCLEOTIDE SEQUENCE [LARGE SCALE GENOMIC DNA]</scope>
    <source>
        <strain evidence="2 3">C2</strain>
    </source>
</reference>
<dbReference type="Proteomes" id="UP000233469">
    <property type="component" value="Unassembled WGS sequence"/>
</dbReference>
<feature type="domain" description="Alcohol dehydrogenase-like C-terminal" evidence="1">
    <location>
        <begin position="3"/>
        <end position="95"/>
    </location>
</feature>
<protein>
    <submittedName>
        <fullName evidence="2">Putative NADP-dependent oxidoreductase</fullName>
    </submittedName>
</protein>
<dbReference type="Gene3D" id="3.40.50.720">
    <property type="entry name" value="NAD(P)-binding Rossmann-like Domain"/>
    <property type="match status" value="1"/>
</dbReference>
<name>A0A2N1N4W9_9GLOM</name>
<dbReference type="Gene3D" id="3.90.180.10">
    <property type="entry name" value="Medium-chain alcohol dehydrogenases, catalytic domain"/>
    <property type="match status" value="1"/>
</dbReference>